<sequence length="378" mass="44178">MRIALVHDYLSQNGGAERVLKAMHEIWPEAPIFVLFHDPKKIDYIPTDKIRESFLAKFPGIHQLYQWYLPWMPIATERHDLHDYDIVISSSSAFAKGIITPPQTLHISYCHTPPRFLWADTHQYVADLKYNFLIKSFLPGLIHRMRLWDSSSANRVDHFLANSRTVAQRIQKYYRRPSDVIYPPVDTHQFTPQKNIGDFYLAGGRLVPYKRLDMIIETFNRLQWPLKIFGVGPEMARLKKYARPNIEFLGQISEHEKADLMAQTRGYLNPQIEDCGITAIEAMAAGRPVIAFAEGGATETIIPNETGVYFYGQTWEKLLDTLLHFDHTAWDSDKIRAHAQKYNVDHFKQNLQQFVHDRFEEFQKGLNQESLLRYEYRH</sequence>
<organism evidence="3 4">
    <name type="scientific">Candidatus Magasanikbacteria bacterium RIFOXYA2_FULL_44_8</name>
    <dbReference type="NCBI Taxonomy" id="1798696"/>
    <lineage>
        <taxon>Bacteria</taxon>
        <taxon>Candidatus Magasanikiibacteriota</taxon>
    </lineage>
</organism>
<dbReference type="SUPFAM" id="SSF53756">
    <property type="entry name" value="UDP-Glycosyltransferase/glycogen phosphorylase"/>
    <property type="match status" value="1"/>
</dbReference>
<dbReference type="PANTHER" id="PTHR45947:SF3">
    <property type="entry name" value="SULFOQUINOVOSYL TRANSFERASE SQD2"/>
    <property type="match status" value="1"/>
</dbReference>
<comment type="caution">
    <text evidence="3">The sequence shown here is derived from an EMBL/GenBank/DDBJ whole genome shotgun (WGS) entry which is preliminary data.</text>
</comment>
<evidence type="ECO:0000313" key="3">
    <source>
        <dbReference type="EMBL" id="OGH84375.1"/>
    </source>
</evidence>
<feature type="domain" description="Glycosyltransferase subfamily 4-like N-terminal" evidence="2">
    <location>
        <begin position="14"/>
        <end position="188"/>
    </location>
</feature>
<dbReference type="PANTHER" id="PTHR45947">
    <property type="entry name" value="SULFOQUINOVOSYL TRANSFERASE SQD2"/>
    <property type="match status" value="1"/>
</dbReference>
<dbReference type="GO" id="GO:0016757">
    <property type="term" value="F:glycosyltransferase activity"/>
    <property type="evidence" value="ECO:0007669"/>
    <property type="project" value="InterPro"/>
</dbReference>
<evidence type="ECO:0008006" key="5">
    <source>
        <dbReference type="Google" id="ProtNLM"/>
    </source>
</evidence>
<dbReference type="Pfam" id="PF00534">
    <property type="entry name" value="Glycos_transf_1"/>
    <property type="match status" value="1"/>
</dbReference>
<name>A0A1F6NKK3_9BACT</name>
<dbReference type="Proteomes" id="UP000177803">
    <property type="component" value="Unassembled WGS sequence"/>
</dbReference>
<accession>A0A1F6NKK3</accession>
<feature type="domain" description="Glycosyl transferase family 1" evidence="1">
    <location>
        <begin position="199"/>
        <end position="323"/>
    </location>
</feature>
<dbReference type="AlphaFoldDB" id="A0A1F6NKK3"/>
<protein>
    <recommendedName>
        <fullName evidence="5">Glycosyl transferase family 1 domain-containing protein</fullName>
    </recommendedName>
</protein>
<dbReference type="Gene3D" id="3.40.50.2000">
    <property type="entry name" value="Glycogen Phosphorylase B"/>
    <property type="match status" value="2"/>
</dbReference>
<dbReference type="InterPro" id="IPR001296">
    <property type="entry name" value="Glyco_trans_1"/>
</dbReference>
<gene>
    <name evidence="3" type="ORF">A2261_00735</name>
</gene>
<evidence type="ECO:0000259" key="1">
    <source>
        <dbReference type="Pfam" id="PF00534"/>
    </source>
</evidence>
<evidence type="ECO:0000313" key="4">
    <source>
        <dbReference type="Proteomes" id="UP000177803"/>
    </source>
</evidence>
<dbReference type="InterPro" id="IPR028098">
    <property type="entry name" value="Glyco_trans_4-like_N"/>
</dbReference>
<reference evidence="3 4" key="1">
    <citation type="journal article" date="2016" name="Nat. Commun.">
        <title>Thousands of microbial genomes shed light on interconnected biogeochemical processes in an aquifer system.</title>
        <authorList>
            <person name="Anantharaman K."/>
            <person name="Brown C.T."/>
            <person name="Hug L.A."/>
            <person name="Sharon I."/>
            <person name="Castelle C.J."/>
            <person name="Probst A.J."/>
            <person name="Thomas B.C."/>
            <person name="Singh A."/>
            <person name="Wilkins M.J."/>
            <person name="Karaoz U."/>
            <person name="Brodie E.L."/>
            <person name="Williams K.H."/>
            <person name="Hubbard S.S."/>
            <person name="Banfield J.F."/>
        </authorList>
    </citation>
    <scope>NUCLEOTIDE SEQUENCE [LARGE SCALE GENOMIC DNA]</scope>
</reference>
<dbReference type="Pfam" id="PF13439">
    <property type="entry name" value="Glyco_transf_4"/>
    <property type="match status" value="1"/>
</dbReference>
<evidence type="ECO:0000259" key="2">
    <source>
        <dbReference type="Pfam" id="PF13439"/>
    </source>
</evidence>
<dbReference type="EMBL" id="MFQR01000026">
    <property type="protein sequence ID" value="OGH84375.1"/>
    <property type="molecule type" value="Genomic_DNA"/>
</dbReference>
<proteinExistence type="predicted"/>
<dbReference type="InterPro" id="IPR050194">
    <property type="entry name" value="Glycosyltransferase_grp1"/>
</dbReference>